<dbReference type="Proteomes" id="UP000254889">
    <property type="component" value="Chromosome"/>
</dbReference>
<dbReference type="OrthoDB" id="5523400at2"/>
<dbReference type="Pfam" id="PF03795">
    <property type="entry name" value="YCII"/>
    <property type="match status" value="1"/>
</dbReference>
<dbReference type="SUPFAM" id="SSF54909">
    <property type="entry name" value="Dimeric alpha+beta barrel"/>
    <property type="match status" value="1"/>
</dbReference>
<dbReference type="AlphaFoldDB" id="A0A345ZVH2"/>
<dbReference type="PANTHER" id="PTHR37828:SF1">
    <property type="entry name" value="YCII-RELATED DOMAIN-CONTAINING PROTEIN"/>
    <property type="match status" value="1"/>
</dbReference>
<proteinExistence type="inferred from homology"/>
<dbReference type="Gene3D" id="3.30.70.1060">
    <property type="entry name" value="Dimeric alpha+beta barrel"/>
    <property type="match status" value="1"/>
</dbReference>
<dbReference type="PANTHER" id="PTHR37828">
    <property type="entry name" value="GSR2449 PROTEIN"/>
    <property type="match status" value="1"/>
</dbReference>
<accession>A0A345ZVH2</accession>
<dbReference type="KEGG" id="ptaw:DW352_10605"/>
<evidence type="ECO:0000313" key="4">
    <source>
        <dbReference type="Proteomes" id="UP000254889"/>
    </source>
</evidence>
<dbReference type="InterPro" id="IPR005545">
    <property type="entry name" value="YCII"/>
</dbReference>
<dbReference type="RefSeq" id="WP_115691031.1">
    <property type="nucleotide sequence ID" value="NZ_CP031417.1"/>
</dbReference>
<gene>
    <name evidence="3" type="ORF">DW352_10605</name>
</gene>
<dbReference type="EMBL" id="CP031417">
    <property type="protein sequence ID" value="AXK80919.1"/>
    <property type="molecule type" value="Genomic_DNA"/>
</dbReference>
<evidence type="ECO:0000259" key="2">
    <source>
        <dbReference type="Pfam" id="PF03795"/>
    </source>
</evidence>
<keyword evidence="4" id="KW-1185">Reference proteome</keyword>
<sequence>MSGTAESLLARMLGKKLFVVLWKAHEGAQLGPVLHEHLQFMIDLEKRGVLFASGPLSGTPGDGLSVLRAASMDEAQAIAERDPFVLKGLRTFDLREWTVMEGSIGLTINCSDRSVALA</sequence>
<dbReference type="InterPro" id="IPR011008">
    <property type="entry name" value="Dimeric_a/b-barrel"/>
</dbReference>
<organism evidence="3 4">
    <name type="scientific">Pseudolabrys taiwanensis</name>
    <dbReference type="NCBI Taxonomy" id="331696"/>
    <lineage>
        <taxon>Bacteria</taxon>
        <taxon>Pseudomonadati</taxon>
        <taxon>Pseudomonadota</taxon>
        <taxon>Alphaproteobacteria</taxon>
        <taxon>Hyphomicrobiales</taxon>
        <taxon>Xanthobacteraceae</taxon>
        <taxon>Pseudolabrys</taxon>
    </lineage>
</organism>
<protein>
    <recommendedName>
        <fullName evidence="2">YCII-related domain-containing protein</fullName>
    </recommendedName>
</protein>
<evidence type="ECO:0000256" key="1">
    <source>
        <dbReference type="ARBA" id="ARBA00007689"/>
    </source>
</evidence>
<reference evidence="3 4" key="1">
    <citation type="submission" date="2018-07" db="EMBL/GenBank/DDBJ databases">
        <authorList>
            <person name="Quirk P.G."/>
            <person name="Krulwich T.A."/>
        </authorList>
    </citation>
    <scope>NUCLEOTIDE SEQUENCE [LARGE SCALE GENOMIC DNA]</scope>
    <source>
        <strain evidence="3 4">CC-BB4</strain>
    </source>
</reference>
<name>A0A345ZVH2_9HYPH</name>
<feature type="domain" description="YCII-related" evidence="2">
    <location>
        <begin position="18"/>
        <end position="97"/>
    </location>
</feature>
<evidence type="ECO:0000313" key="3">
    <source>
        <dbReference type="EMBL" id="AXK80919.1"/>
    </source>
</evidence>
<comment type="similarity">
    <text evidence="1">Belongs to the YciI family.</text>
</comment>